<evidence type="ECO:0000313" key="1">
    <source>
        <dbReference type="EMBL" id="KAH8002746.1"/>
    </source>
</evidence>
<reference evidence="1" key="1">
    <citation type="submission" date="2021-08" db="EMBL/GenBank/DDBJ databases">
        <title>The first chromosome-level gecko genome reveals the dynamic sex chromosomes of Neotropical dwarf geckos (Sphaerodactylidae: Sphaerodactylus).</title>
        <authorList>
            <person name="Pinto B.J."/>
            <person name="Keating S.E."/>
            <person name="Gamble T."/>
        </authorList>
    </citation>
    <scope>NUCLEOTIDE SEQUENCE</scope>
    <source>
        <strain evidence="1">TG3544</strain>
    </source>
</reference>
<keyword evidence="2" id="KW-1185">Reference proteome</keyword>
<accession>A0ACB8FBY6</accession>
<organism evidence="1 2">
    <name type="scientific">Sphaerodactylus townsendi</name>
    <dbReference type="NCBI Taxonomy" id="933632"/>
    <lineage>
        <taxon>Eukaryota</taxon>
        <taxon>Metazoa</taxon>
        <taxon>Chordata</taxon>
        <taxon>Craniata</taxon>
        <taxon>Vertebrata</taxon>
        <taxon>Euteleostomi</taxon>
        <taxon>Lepidosauria</taxon>
        <taxon>Squamata</taxon>
        <taxon>Bifurcata</taxon>
        <taxon>Gekkota</taxon>
        <taxon>Sphaerodactylidae</taxon>
        <taxon>Sphaerodactylus</taxon>
    </lineage>
</organism>
<evidence type="ECO:0000313" key="2">
    <source>
        <dbReference type="Proteomes" id="UP000827872"/>
    </source>
</evidence>
<name>A0ACB8FBY6_9SAUR</name>
<protein>
    <submittedName>
        <fullName evidence="1">Uncharacterized protein</fullName>
    </submittedName>
</protein>
<dbReference type="Proteomes" id="UP000827872">
    <property type="component" value="Linkage Group LG08"/>
</dbReference>
<comment type="caution">
    <text evidence="1">The sequence shown here is derived from an EMBL/GenBank/DDBJ whole genome shotgun (WGS) entry which is preliminary data.</text>
</comment>
<proteinExistence type="predicted"/>
<gene>
    <name evidence="1" type="ORF">K3G42_027589</name>
</gene>
<sequence length="214" mass="23218">MSISYSFFKFLGKLLWQNGRKSCGAPKRPLKTEGPPIPREPPHAPKARRSLLGDFSACEEQPRADVDVWVLQTLGLKDIDTIDESASANYSALTLGPALTTALRGPIEATELGIGNGRPAVYRCDASAPMDSDTANRMEELHLLPSLPQSGGPPAPSVLPSCSDHLLPPSHVAFTTALSPHCNVKTHTFRQGQAFVRRDQDGGWKLTWVPKKAE</sequence>
<dbReference type="EMBL" id="CM037621">
    <property type="protein sequence ID" value="KAH8002746.1"/>
    <property type="molecule type" value="Genomic_DNA"/>
</dbReference>